<protein>
    <submittedName>
        <fullName evidence="1">Uncharacterized protein</fullName>
    </submittedName>
</protein>
<sequence length="44" mass="4824">MGTGGRHFCAQVGGTAGHRWVELLRTGNCISQGPACHWTRLITW</sequence>
<gene>
    <name evidence="1" type="ORF">SPARVUS_LOCUS811764</name>
</gene>
<evidence type="ECO:0000313" key="1">
    <source>
        <dbReference type="EMBL" id="CAI9535240.1"/>
    </source>
</evidence>
<evidence type="ECO:0000313" key="2">
    <source>
        <dbReference type="Proteomes" id="UP001162483"/>
    </source>
</evidence>
<feature type="non-terminal residue" evidence="1">
    <location>
        <position position="44"/>
    </location>
</feature>
<dbReference type="Proteomes" id="UP001162483">
    <property type="component" value="Unassembled WGS sequence"/>
</dbReference>
<reference evidence="1" key="1">
    <citation type="submission" date="2023-05" db="EMBL/GenBank/DDBJ databases">
        <authorList>
            <person name="Stuckert A."/>
        </authorList>
    </citation>
    <scope>NUCLEOTIDE SEQUENCE</scope>
</reference>
<organism evidence="1 2">
    <name type="scientific">Staurois parvus</name>
    <dbReference type="NCBI Taxonomy" id="386267"/>
    <lineage>
        <taxon>Eukaryota</taxon>
        <taxon>Metazoa</taxon>
        <taxon>Chordata</taxon>
        <taxon>Craniata</taxon>
        <taxon>Vertebrata</taxon>
        <taxon>Euteleostomi</taxon>
        <taxon>Amphibia</taxon>
        <taxon>Batrachia</taxon>
        <taxon>Anura</taxon>
        <taxon>Neobatrachia</taxon>
        <taxon>Ranoidea</taxon>
        <taxon>Ranidae</taxon>
        <taxon>Staurois</taxon>
    </lineage>
</organism>
<accession>A0ABN9ALY4</accession>
<name>A0ABN9ALY4_9NEOB</name>
<keyword evidence="2" id="KW-1185">Reference proteome</keyword>
<dbReference type="EMBL" id="CATNWA010000250">
    <property type="protein sequence ID" value="CAI9535240.1"/>
    <property type="molecule type" value="Genomic_DNA"/>
</dbReference>
<comment type="caution">
    <text evidence="1">The sequence shown here is derived from an EMBL/GenBank/DDBJ whole genome shotgun (WGS) entry which is preliminary data.</text>
</comment>
<proteinExistence type="predicted"/>